<sequence>MMVVLQNTGMGKGVLPTLEGLEVRAYEEVQTESSKFDLMFNFSEQGEGIQLQLEYNSDIYSREMAERLCGHLERLLPAVCGSPDVPVSELDYLSAAERKELLESFNDTAVAYDRDRSVIDFFEAQVSRNPESAAVVFGDRTLSYSELNCLSNQLAHYLRLQYNIEVGSIVGISQERSEKYIITLLGILKSGAAYLPIDPNYPEERKNFLKMDSKCAVLIDDHFYSEFIDNSQRYSTSNLAVKITPQNLVYVIYTSGSTGKPKGIMMKHAGMTNLMNFHLNQFGSGNIKSVMQFASTSFDVSFQEIFSTLLLGATLYPIDERLKSGVNELVDFVTCNKIDTLFLPTAYFKLLMDEEYFKTNIRPFIKNIIVAGEQLFLSKSFQKYLHGTGIVLHNHYGPAETHVVTSCTLSSNEPDQIKDIPSIGRPIDNTQIYILDKNQQLLPHGMIGEICIGGDNLAMGYFDQPDFTKTKFITSPFKKEEKIYLTGDLGRWEKDGQITYLGRKDFQVKIRGYRIEIGEIEASILENPLVEHVAVVINTEDNGDKILIAYLVSKEILVSSELREYLSGKLPSYMLPTHFVQLESLPLTGNGKLDKTRLPKPEILDDSRKLSYKSPRNVLEGTLVDIWQEILGKDRIGIDDDFFELGGHSLKMTRLASKIYQEFGVRVALRNLFNNPLLKDQAVLINNSRKEVFEAIPKVDMKPYYALSSAQRRLWVLSQFEDSSLAYNLLDVFVFNGTLKIDALTKAVGKLIKRHEILRTVFIELENGDVKQKIKAENQIGFIINQRSLIDEIKQEDQLHELIHQDLYRPFDLATGPLFRFNLYQVEQQKWVFTHVMHHIISDGWSMNVLFRELMLFYNEEIDGIQDSIPPLSIQYKDYAQWQQDQLKGDSFNKHKSYWLNQLSGELPVLNLPYDFTRPAVKTYNGGSLSAMVSMKSTSALKELVKDQGCTLYMGLISLLNVLLYRYTGQEDIIIGTPIAGREHIDLEDQIGFYVNTVPLRNQFKGTESFIDLLHRVKDVTLGAYEHQLFPFDQLVDMLDLERDLSRNPLFDVMAVLHNTGVGSNTDKLQTLSDLNINSYDGGEVKISKFDFTFSFIEKSDGLNVLIEFNSDIYLAESVTRLMGHFEQLLESALKAPAMPVNRLSYLTEGEARQILQDFNLTEEAYADDKTLLSLFKDIALNNPDKVAVIFEDKSLTYHELDVKTDQLARYLTSLGVKQEILVPICVERGLNMLIGMISIMKAGGAYVPIDPTYPIERIRYMLDNTQAGIFISDNLSKEKLTSTIGSLVNLDADWHLIEECELVQLAGIRSNRQLAYMIYTSGSTGQPKAVMIEHKSLVNFILGMMKVLPLDHNSHLLSITSISFDISILELFWTLCNGILVTIKSNKGAANSYDRFLSRRAVQMDFSLFYFSSQKDTSYDKKYDLIKQSVSFADKNDFRAVWLPERHFHEFGGIFPNPSVLAAGLSTITDRIEIRAGSVVLPLHDVIRVAEEWSVVDNLSNGRVSLSIASGWHADDFVLQPDNYAERHQIMFRQIEELRALWKGEAVKRTNGLGKYIDVKIFPKPIQSDLNIYVTSGGNSDTFQNAGKAGASILTHLLGQDIGELQENIKIYKQALADNNFDPDQGSVVLMLHTYLGENLVDVKQTVKGPFIEYLKSSVGLIKNLAKDLDKDILDPDDFDDLMEIAFERYWQTSALLGTPESSVGIIETLYDIGVTEVACLIDFGIADEKVIESLNYLNDFKNLFNRATIDLNQHKTGIDSIQITPSYLNALAEDKESELFLRSLKYIMVGGERISDDLLGRLAKRSDARIYNMYGPTETTVWSTSKKLEHGKKITIGKPIQNTQLYILDDQNQLCPIGVPGNLFIGGDGLSRGYFGADELTAAKFVKHPFSSNDNSLVYDTGDVAQWLPDGEVEYIGRRDQQVKINGYRIELGEVESTILQHKSVNAVAVIAIEIAKNELAMAAYVVGSDDLLMHELKDFLSGKLPQFMIPAYFIALDNLPLTANGKINRKALPKLTEAKLEQTQAYIPPDNEVQWKLVDIWSEVLGIDKENIGVNDNFFDLGGNSLTVIKMLSLINKVFFKKISLLEAYRSPNIASLSLQLISNDTDRETDEEHMDELVNTMNETFNLLDNGSEE</sequence>
<dbReference type="NCBIfam" id="TIGR01733">
    <property type="entry name" value="AA-adenyl-dom"/>
    <property type="match status" value="1"/>
</dbReference>
<evidence type="ECO:0000256" key="3">
    <source>
        <dbReference type="ARBA" id="ARBA00022553"/>
    </source>
</evidence>
<dbReference type="PROSITE" id="PS00012">
    <property type="entry name" value="PHOSPHOPANTETHEINE"/>
    <property type="match status" value="2"/>
</dbReference>
<dbReference type="InterPro" id="IPR000873">
    <property type="entry name" value="AMP-dep_synth/lig_dom"/>
</dbReference>
<dbReference type="Gene3D" id="3.30.300.30">
    <property type="match status" value="2"/>
</dbReference>
<dbReference type="NCBIfam" id="TIGR04020">
    <property type="entry name" value="seco_metab_LLM"/>
    <property type="match status" value="1"/>
</dbReference>
<dbReference type="Gene3D" id="2.30.38.10">
    <property type="entry name" value="Luciferase, Domain 3"/>
    <property type="match status" value="1"/>
</dbReference>
<dbReference type="InterPro" id="IPR020845">
    <property type="entry name" value="AMP-binding_CS"/>
</dbReference>
<evidence type="ECO:0000313" key="6">
    <source>
        <dbReference type="Proteomes" id="UP001589828"/>
    </source>
</evidence>
<dbReference type="PANTHER" id="PTHR45527:SF1">
    <property type="entry name" value="FATTY ACID SYNTHASE"/>
    <property type="match status" value="1"/>
</dbReference>
<dbReference type="Pfam" id="PF00550">
    <property type="entry name" value="PP-binding"/>
    <property type="match status" value="2"/>
</dbReference>
<dbReference type="InterPro" id="IPR006162">
    <property type="entry name" value="Ppantetheine_attach_site"/>
</dbReference>
<dbReference type="Gene3D" id="3.30.559.30">
    <property type="entry name" value="Nonribosomal peptide synthetase, condensation domain"/>
    <property type="match status" value="2"/>
</dbReference>
<dbReference type="Gene3D" id="3.30.559.10">
    <property type="entry name" value="Chloramphenicol acetyltransferase-like domain"/>
    <property type="match status" value="1"/>
</dbReference>
<dbReference type="Gene3D" id="3.20.20.30">
    <property type="entry name" value="Luciferase-like domain"/>
    <property type="match status" value="1"/>
</dbReference>
<evidence type="ECO:0000259" key="4">
    <source>
        <dbReference type="PROSITE" id="PS50075"/>
    </source>
</evidence>
<dbReference type="EMBL" id="JBHLTS010000016">
    <property type="protein sequence ID" value="MFC0513557.1"/>
    <property type="molecule type" value="Genomic_DNA"/>
</dbReference>
<comment type="caution">
    <text evidence="5">The sequence shown here is derived from an EMBL/GenBank/DDBJ whole genome shotgun (WGS) entry which is preliminary data.</text>
</comment>
<comment type="cofactor">
    <cofactor evidence="1">
        <name>pantetheine 4'-phosphate</name>
        <dbReference type="ChEBI" id="CHEBI:47942"/>
    </cofactor>
</comment>
<dbReference type="InterPro" id="IPR036661">
    <property type="entry name" value="Luciferase-like_sf"/>
</dbReference>
<dbReference type="InterPro" id="IPR025110">
    <property type="entry name" value="AMP-bd_C"/>
</dbReference>
<dbReference type="PROSITE" id="PS50075">
    <property type="entry name" value="CARRIER"/>
    <property type="match status" value="2"/>
</dbReference>
<dbReference type="SUPFAM" id="SSF51679">
    <property type="entry name" value="Bacterial luciferase-like"/>
    <property type="match status" value="1"/>
</dbReference>
<dbReference type="InterPro" id="IPR011251">
    <property type="entry name" value="Luciferase-like_dom"/>
</dbReference>
<dbReference type="Pfam" id="PF13193">
    <property type="entry name" value="AMP-binding_C"/>
    <property type="match status" value="2"/>
</dbReference>
<dbReference type="SUPFAM" id="SSF56801">
    <property type="entry name" value="Acetyl-CoA synthetase-like"/>
    <property type="match status" value="3"/>
</dbReference>
<dbReference type="InterPro" id="IPR045851">
    <property type="entry name" value="AMP-bd_C_sf"/>
</dbReference>
<dbReference type="InterPro" id="IPR036736">
    <property type="entry name" value="ACP-like_sf"/>
</dbReference>
<dbReference type="PANTHER" id="PTHR45527">
    <property type="entry name" value="NONRIBOSOMAL PEPTIDE SYNTHETASE"/>
    <property type="match status" value="1"/>
</dbReference>
<dbReference type="Pfam" id="PF00668">
    <property type="entry name" value="Condensation"/>
    <property type="match status" value="2"/>
</dbReference>
<organism evidence="5 6">
    <name type="scientific">Mucilaginibacter angelicae</name>
    <dbReference type="NCBI Taxonomy" id="869718"/>
    <lineage>
        <taxon>Bacteria</taxon>
        <taxon>Pseudomonadati</taxon>
        <taxon>Bacteroidota</taxon>
        <taxon>Sphingobacteriia</taxon>
        <taxon>Sphingobacteriales</taxon>
        <taxon>Sphingobacteriaceae</taxon>
        <taxon>Mucilaginibacter</taxon>
    </lineage>
</organism>
<dbReference type="InterPro" id="IPR023213">
    <property type="entry name" value="CAT-like_dom_sf"/>
</dbReference>
<dbReference type="RefSeq" id="WP_377021422.1">
    <property type="nucleotide sequence ID" value="NZ_JBHLTS010000016.1"/>
</dbReference>
<dbReference type="SUPFAM" id="SSF52777">
    <property type="entry name" value="CoA-dependent acyltransferases"/>
    <property type="match status" value="3"/>
</dbReference>
<name>A0ABV6L2R7_9SPHI</name>
<dbReference type="SUPFAM" id="SSF47336">
    <property type="entry name" value="ACP-like"/>
    <property type="match status" value="2"/>
</dbReference>
<dbReference type="InterPro" id="IPR042099">
    <property type="entry name" value="ANL_N_sf"/>
</dbReference>
<accession>A0ABV6L2R7</accession>
<dbReference type="InterPro" id="IPR009081">
    <property type="entry name" value="PP-bd_ACP"/>
</dbReference>
<dbReference type="Pfam" id="PF00501">
    <property type="entry name" value="AMP-binding"/>
    <property type="match status" value="3"/>
</dbReference>
<reference evidence="5 6" key="1">
    <citation type="submission" date="2024-09" db="EMBL/GenBank/DDBJ databases">
        <authorList>
            <person name="Sun Q."/>
            <person name="Mori K."/>
        </authorList>
    </citation>
    <scope>NUCLEOTIDE SEQUENCE [LARGE SCALE GENOMIC DNA]</scope>
    <source>
        <strain evidence="5 6">NCAIM B.02415</strain>
    </source>
</reference>
<proteinExistence type="predicted"/>
<dbReference type="InterPro" id="IPR010071">
    <property type="entry name" value="AA_adenyl_dom"/>
</dbReference>
<evidence type="ECO:0000313" key="5">
    <source>
        <dbReference type="EMBL" id="MFC0513557.1"/>
    </source>
</evidence>
<dbReference type="Gene3D" id="3.40.50.980">
    <property type="match status" value="2"/>
</dbReference>
<dbReference type="CDD" id="cd19531">
    <property type="entry name" value="LCL_NRPS-like"/>
    <property type="match status" value="1"/>
</dbReference>
<dbReference type="Pfam" id="PF00296">
    <property type="entry name" value="Bac_luciferase"/>
    <property type="match status" value="1"/>
</dbReference>
<gene>
    <name evidence="5" type="ORF">ACFFGT_05070</name>
</gene>
<dbReference type="Proteomes" id="UP001589828">
    <property type="component" value="Unassembled WGS sequence"/>
</dbReference>
<dbReference type="InterPro" id="IPR024011">
    <property type="entry name" value="Biosynth_lucif-like_mOase_dom"/>
</dbReference>
<evidence type="ECO:0000256" key="1">
    <source>
        <dbReference type="ARBA" id="ARBA00001957"/>
    </source>
</evidence>
<feature type="domain" description="Carrier" evidence="4">
    <location>
        <begin position="614"/>
        <end position="689"/>
    </location>
</feature>
<evidence type="ECO:0000256" key="2">
    <source>
        <dbReference type="ARBA" id="ARBA00022450"/>
    </source>
</evidence>
<feature type="domain" description="Carrier" evidence="4">
    <location>
        <begin position="2031"/>
        <end position="2108"/>
    </location>
</feature>
<keyword evidence="6" id="KW-1185">Reference proteome</keyword>
<keyword evidence="3" id="KW-0597">Phosphoprotein</keyword>
<dbReference type="Gene3D" id="3.40.50.12780">
    <property type="entry name" value="N-terminal domain of ligase-like"/>
    <property type="match status" value="2"/>
</dbReference>
<dbReference type="NCBIfam" id="NF003417">
    <property type="entry name" value="PRK04813.1"/>
    <property type="match status" value="3"/>
</dbReference>
<dbReference type="Gene3D" id="1.10.1200.10">
    <property type="entry name" value="ACP-like"/>
    <property type="match status" value="2"/>
</dbReference>
<dbReference type="InterPro" id="IPR001242">
    <property type="entry name" value="Condensation_dom"/>
</dbReference>
<keyword evidence="2" id="KW-0596">Phosphopantetheine</keyword>
<dbReference type="CDD" id="cd05930">
    <property type="entry name" value="A_NRPS"/>
    <property type="match status" value="1"/>
</dbReference>
<protein>
    <submittedName>
        <fullName evidence="5">Amino acid adenylation domain-containing protein</fullName>
    </submittedName>
</protein>
<dbReference type="PROSITE" id="PS00455">
    <property type="entry name" value="AMP_BINDING"/>
    <property type="match status" value="2"/>
</dbReference>